<evidence type="ECO:0000256" key="4">
    <source>
        <dbReference type="PROSITE-ProRule" id="PRU00284"/>
    </source>
</evidence>
<keyword evidence="5" id="KW-0812">Transmembrane</keyword>
<reference evidence="8" key="1">
    <citation type="submission" date="2020-12" db="EMBL/GenBank/DDBJ databases">
        <title>Geomonas sp. Red875, isolated from river sediment.</title>
        <authorList>
            <person name="Xu Z."/>
            <person name="Zhang Z."/>
            <person name="Masuda Y."/>
            <person name="Itoh H."/>
            <person name="Senoo K."/>
        </authorList>
    </citation>
    <scope>NUCLEOTIDE SEQUENCE</scope>
    <source>
        <strain evidence="8">Red875</strain>
    </source>
</reference>
<keyword evidence="2 4" id="KW-0807">Transducer</keyword>
<dbReference type="AlphaFoldDB" id="A0A8J7JL19"/>
<keyword evidence="9" id="KW-1185">Reference proteome</keyword>
<evidence type="ECO:0000256" key="1">
    <source>
        <dbReference type="ARBA" id="ARBA00004370"/>
    </source>
</evidence>
<gene>
    <name evidence="8" type="ORF">JFN93_06825</name>
</gene>
<dbReference type="EMBL" id="JAEMHM010000005">
    <property type="protein sequence ID" value="MBJ6724415.1"/>
    <property type="molecule type" value="Genomic_DNA"/>
</dbReference>
<dbReference type="PANTHER" id="PTHR32089">
    <property type="entry name" value="METHYL-ACCEPTING CHEMOTAXIS PROTEIN MCPB"/>
    <property type="match status" value="1"/>
</dbReference>
<sequence length="392" mass="41512">MYFLQDLYLRLSIKARIALLCACYTVCMVLSSIFGQSNSMLIRWGSLAVFTGAGLFFGMLNIWGIGSSIDRVIKYLQTMAQGNLTENISAKRNNEISLIIKTIAELQQSMRTMIQSIQSTSSGLNQASSALRQTSDAMAAGVRAAVGQTGSAVQAVGELSSVSADIAHNCQVMAQKASETKGSTVEGERTISAMSQMMAEIDKMVTDTTSAVQSLGHNSEQIGEIVDTIEDIADQTNLLALNAAIEAARAGEQGRGFAVVADEVRSLAERTTKATREIQRIIGVLQGDVKNVIDSMGQSSESVKNGERGVQLSSQAISEIRTQIEVLTDAVSQVATAVEEQAATTAGVSHNIRSINEVIENVSSGAQNTGNAASDLASSADELKNLAGRFSV</sequence>
<evidence type="ECO:0000313" key="8">
    <source>
        <dbReference type="EMBL" id="MBJ6724415.1"/>
    </source>
</evidence>
<evidence type="ECO:0000256" key="5">
    <source>
        <dbReference type="SAM" id="Phobius"/>
    </source>
</evidence>
<dbReference type="RefSeq" id="WP_199383265.1">
    <property type="nucleotide sequence ID" value="NZ_JAEMHM010000005.1"/>
</dbReference>
<protein>
    <submittedName>
        <fullName evidence="8">Methyl-accepting chemotaxis protein</fullName>
    </submittedName>
</protein>
<dbReference type="Gene3D" id="1.10.287.950">
    <property type="entry name" value="Methyl-accepting chemotaxis protein"/>
    <property type="match status" value="1"/>
</dbReference>
<dbReference type="CDD" id="cd11386">
    <property type="entry name" value="MCP_signal"/>
    <property type="match status" value="1"/>
</dbReference>
<dbReference type="GO" id="GO:0016020">
    <property type="term" value="C:membrane"/>
    <property type="evidence" value="ECO:0007669"/>
    <property type="project" value="UniProtKB-SubCell"/>
</dbReference>
<dbReference type="FunFam" id="1.10.287.950:FF:000001">
    <property type="entry name" value="Methyl-accepting chemotaxis sensory transducer"/>
    <property type="match status" value="1"/>
</dbReference>
<name>A0A8J7JL19_9BACT</name>
<evidence type="ECO:0000256" key="2">
    <source>
        <dbReference type="ARBA" id="ARBA00023224"/>
    </source>
</evidence>
<keyword evidence="5" id="KW-1133">Transmembrane helix</keyword>
<feature type="transmembrane region" description="Helical" evidence="5">
    <location>
        <begin position="41"/>
        <end position="64"/>
    </location>
</feature>
<evidence type="ECO:0000259" key="7">
    <source>
        <dbReference type="PROSITE" id="PS50885"/>
    </source>
</evidence>
<dbReference type="PROSITE" id="PS50111">
    <property type="entry name" value="CHEMOTAXIS_TRANSDUC_2"/>
    <property type="match status" value="1"/>
</dbReference>
<evidence type="ECO:0000259" key="6">
    <source>
        <dbReference type="PROSITE" id="PS50111"/>
    </source>
</evidence>
<feature type="domain" description="HAMP" evidence="7">
    <location>
        <begin position="63"/>
        <end position="115"/>
    </location>
</feature>
<dbReference type="PROSITE" id="PS50885">
    <property type="entry name" value="HAMP"/>
    <property type="match status" value="1"/>
</dbReference>
<dbReference type="Pfam" id="PF00015">
    <property type="entry name" value="MCPsignal"/>
    <property type="match status" value="1"/>
</dbReference>
<dbReference type="PANTHER" id="PTHR32089:SF112">
    <property type="entry name" value="LYSOZYME-LIKE PROTEIN-RELATED"/>
    <property type="match status" value="1"/>
</dbReference>
<dbReference type="GO" id="GO:0007165">
    <property type="term" value="P:signal transduction"/>
    <property type="evidence" value="ECO:0007669"/>
    <property type="project" value="UniProtKB-KW"/>
</dbReference>
<evidence type="ECO:0000313" key="9">
    <source>
        <dbReference type="Proteomes" id="UP000636888"/>
    </source>
</evidence>
<dbReference type="InterPro" id="IPR003660">
    <property type="entry name" value="HAMP_dom"/>
</dbReference>
<evidence type="ECO:0000256" key="3">
    <source>
        <dbReference type="ARBA" id="ARBA00029447"/>
    </source>
</evidence>
<dbReference type="SMART" id="SM00283">
    <property type="entry name" value="MA"/>
    <property type="match status" value="1"/>
</dbReference>
<feature type="transmembrane region" description="Helical" evidence="5">
    <location>
        <begin position="17"/>
        <end position="35"/>
    </location>
</feature>
<feature type="domain" description="Methyl-accepting transducer" evidence="6">
    <location>
        <begin position="120"/>
        <end position="356"/>
    </location>
</feature>
<dbReference type="SUPFAM" id="SSF58104">
    <property type="entry name" value="Methyl-accepting chemotaxis protein (MCP) signaling domain"/>
    <property type="match status" value="1"/>
</dbReference>
<accession>A0A8J7JL19</accession>
<comment type="caution">
    <text evidence="8">The sequence shown here is derived from an EMBL/GenBank/DDBJ whole genome shotgun (WGS) entry which is preliminary data.</text>
</comment>
<proteinExistence type="inferred from homology"/>
<dbReference type="SMART" id="SM00304">
    <property type="entry name" value="HAMP"/>
    <property type="match status" value="1"/>
</dbReference>
<dbReference type="CDD" id="cd06225">
    <property type="entry name" value="HAMP"/>
    <property type="match status" value="1"/>
</dbReference>
<dbReference type="GO" id="GO:0006935">
    <property type="term" value="P:chemotaxis"/>
    <property type="evidence" value="ECO:0007669"/>
    <property type="project" value="UniProtKB-ARBA"/>
</dbReference>
<keyword evidence="5" id="KW-0472">Membrane</keyword>
<dbReference type="InterPro" id="IPR004089">
    <property type="entry name" value="MCPsignal_dom"/>
</dbReference>
<comment type="similarity">
    <text evidence="3">Belongs to the methyl-accepting chemotaxis (MCP) protein family.</text>
</comment>
<dbReference type="Proteomes" id="UP000636888">
    <property type="component" value="Unassembled WGS sequence"/>
</dbReference>
<organism evidence="8 9">
    <name type="scientific">Geomesophilobacter sediminis</name>
    <dbReference type="NCBI Taxonomy" id="2798584"/>
    <lineage>
        <taxon>Bacteria</taxon>
        <taxon>Pseudomonadati</taxon>
        <taxon>Thermodesulfobacteriota</taxon>
        <taxon>Desulfuromonadia</taxon>
        <taxon>Geobacterales</taxon>
        <taxon>Geobacteraceae</taxon>
        <taxon>Geomesophilobacter</taxon>
    </lineage>
</organism>
<comment type="subcellular location">
    <subcellularLocation>
        <location evidence="1">Membrane</location>
    </subcellularLocation>
</comment>